<evidence type="ECO:0000256" key="4">
    <source>
        <dbReference type="RuleBase" id="RU000454"/>
    </source>
</evidence>
<dbReference type="Gene3D" id="2.40.70.10">
    <property type="entry name" value="Acid Proteases"/>
    <property type="match status" value="2"/>
</dbReference>
<proteinExistence type="inferred from homology"/>
<protein>
    <submittedName>
        <fullName evidence="7">Acid protease</fullName>
    </submittedName>
</protein>
<feature type="signal peptide" evidence="5">
    <location>
        <begin position="1"/>
        <end position="23"/>
    </location>
</feature>
<evidence type="ECO:0000256" key="1">
    <source>
        <dbReference type="ARBA" id="ARBA00007447"/>
    </source>
</evidence>
<reference evidence="7" key="1">
    <citation type="submission" date="2020-11" db="EMBL/GenBank/DDBJ databases">
        <authorList>
            <consortium name="DOE Joint Genome Institute"/>
            <person name="Ahrendt S."/>
            <person name="Riley R."/>
            <person name="Andreopoulos W."/>
            <person name="Labutti K."/>
            <person name="Pangilinan J."/>
            <person name="Ruiz-Duenas F.J."/>
            <person name="Barrasa J.M."/>
            <person name="Sanchez-Garcia M."/>
            <person name="Camarero S."/>
            <person name="Miyauchi S."/>
            <person name="Serrano A."/>
            <person name="Linde D."/>
            <person name="Babiker R."/>
            <person name="Drula E."/>
            <person name="Ayuso-Fernandez I."/>
            <person name="Pacheco R."/>
            <person name="Padilla G."/>
            <person name="Ferreira P."/>
            <person name="Barriuso J."/>
            <person name="Kellner H."/>
            <person name="Castanera R."/>
            <person name="Alfaro M."/>
            <person name="Ramirez L."/>
            <person name="Pisabarro A.G."/>
            <person name="Kuo A."/>
            <person name="Tritt A."/>
            <person name="Lipzen A."/>
            <person name="He G."/>
            <person name="Yan M."/>
            <person name="Ng V."/>
            <person name="Cullen D."/>
            <person name="Martin F."/>
            <person name="Rosso M.-N."/>
            <person name="Henrissat B."/>
            <person name="Hibbett D."/>
            <person name="Martinez A.T."/>
            <person name="Grigoriev I.V."/>
        </authorList>
    </citation>
    <scope>NUCLEOTIDE SEQUENCE</scope>
    <source>
        <strain evidence="7">CIRM-BRFM 674</strain>
    </source>
</reference>
<dbReference type="InterPro" id="IPR033121">
    <property type="entry name" value="PEPTIDASE_A1"/>
</dbReference>
<dbReference type="OrthoDB" id="2747330at2759"/>
<keyword evidence="4 7" id="KW-0645">Protease</keyword>
<dbReference type="GO" id="GO:0006508">
    <property type="term" value="P:proteolysis"/>
    <property type="evidence" value="ECO:0007669"/>
    <property type="project" value="UniProtKB-KW"/>
</dbReference>
<dbReference type="InterPro" id="IPR001461">
    <property type="entry name" value="Aspartic_peptidase_A1"/>
</dbReference>
<dbReference type="FunFam" id="2.40.70.10:FF:000008">
    <property type="entry name" value="Cathepsin D"/>
    <property type="match status" value="1"/>
</dbReference>
<keyword evidence="4" id="KW-0378">Hydrolase</keyword>
<comment type="caution">
    <text evidence="7">The sequence shown here is derived from an EMBL/GenBank/DDBJ whole genome shotgun (WGS) entry which is preliminary data.</text>
</comment>
<dbReference type="EMBL" id="MU155143">
    <property type="protein sequence ID" value="KAF9484443.1"/>
    <property type="molecule type" value="Genomic_DNA"/>
</dbReference>
<evidence type="ECO:0000256" key="2">
    <source>
        <dbReference type="ARBA" id="ARBA00022750"/>
    </source>
</evidence>
<keyword evidence="5" id="KW-0732">Signal</keyword>
<dbReference type="Proteomes" id="UP000807469">
    <property type="component" value="Unassembled WGS sequence"/>
</dbReference>
<dbReference type="PANTHER" id="PTHR47966">
    <property type="entry name" value="BETA-SITE APP-CLEAVING ENZYME, ISOFORM A-RELATED"/>
    <property type="match status" value="1"/>
</dbReference>
<dbReference type="PRINTS" id="PR00792">
    <property type="entry name" value="PEPSIN"/>
</dbReference>
<name>A0A9P5ZAF6_9AGAR</name>
<feature type="active site" evidence="3">
    <location>
        <position position="383"/>
    </location>
</feature>
<organism evidence="7 8">
    <name type="scientific">Pholiota conissans</name>
    <dbReference type="NCBI Taxonomy" id="109636"/>
    <lineage>
        <taxon>Eukaryota</taxon>
        <taxon>Fungi</taxon>
        <taxon>Dikarya</taxon>
        <taxon>Basidiomycota</taxon>
        <taxon>Agaricomycotina</taxon>
        <taxon>Agaricomycetes</taxon>
        <taxon>Agaricomycetidae</taxon>
        <taxon>Agaricales</taxon>
        <taxon>Agaricineae</taxon>
        <taxon>Strophariaceae</taxon>
        <taxon>Pholiota</taxon>
    </lineage>
</organism>
<comment type="similarity">
    <text evidence="1 4">Belongs to the peptidase A1 family.</text>
</comment>
<evidence type="ECO:0000259" key="6">
    <source>
        <dbReference type="PROSITE" id="PS51767"/>
    </source>
</evidence>
<evidence type="ECO:0000313" key="7">
    <source>
        <dbReference type="EMBL" id="KAF9484443.1"/>
    </source>
</evidence>
<dbReference type="PROSITE" id="PS51767">
    <property type="entry name" value="PEPTIDASE_A1"/>
    <property type="match status" value="1"/>
</dbReference>
<dbReference type="GO" id="GO:0004190">
    <property type="term" value="F:aspartic-type endopeptidase activity"/>
    <property type="evidence" value="ECO:0007669"/>
    <property type="project" value="UniProtKB-KW"/>
</dbReference>
<dbReference type="SUPFAM" id="SSF50630">
    <property type="entry name" value="Acid proteases"/>
    <property type="match status" value="1"/>
</dbReference>
<evidence type="ECO:0000256" key="3">
    <source>
        <dbReference type="PIRSR" id="PIRSR601461-1"/>
    </source>
</evidence>
<dbReference type="PROSITE" id="PS00141">
    <property type="entry name" value="ASP_PROTEASE"/>
    <property type="match status" value="2"/>
</dbReference>
<feature type="active site" evidence="3">
    <location>
        <position position="206"/>
    </location>
</feature>
<keyword evidence="2 4" id="KW-0064">Aspartyl protease</keyword>
<evidence type="ECO:0000313" key="8">
    <source>
        <dbReference type="Proteomes" id="UP000807469"/>
    </source>
</evidence>
<feature type="domain" description="Peptidase A1" evidence="6">
    <location>
        <begin position="188"/>
        <end position="496"/>
    </location>
</feature>
<dbReference type="InterPro" id="IPR001969">
    <property type="entry name" value="Aspartic_peptidase_AS"/>
</dbReference>
<sequence length="502" mass="54209">MPYSFRILFTLGLVYTTGRVCTALVIPNRPPYLHPAANLQNDANSFILPIRRRASRPMTKNSTVFLNNDIALFNFAHAKSELDTILTKYQRASKILEGSHVVPPSASTPDLAADEQEQYALAPSSRPSWSVEPYNSNVKPSVFVALEPIGNATTADEPPLTVPPIIVTSGTAKMAMQDMVNEGLDVLYYGPIQIGTPPQELTVDVDTGSADLWVPVDCATCSNKQFNKKSSTSYKDKGTKFDVSYGSGEVSATLAEDVVSIQGLTVQKQAFGAVTSESDDFNGYPNSGLLGLAFSSISASNKPTFFESLIREKQLAAPIFSVHMTRGQETGSEVCFGCVNHEKTTGPISWVPVISKTYWSVTLDSLSVNDTTAPSTSVIAAIDTGTTLIYVPDIVAKRFYDMIPGARPATEYGPEFFTYPCDANFLVSIAFGGINFPLNIVDFNMGRTTINSPNCVGGILALGEGFPSNLAIIGDEFLKSWYSTFDYSNGARIGFSPSVNNN</sequence>
<dbReference type="CDD" id="cd05471">
    <property type="entry name" value="pepsin_like"/>
    <property type="match status" value="1"/>
</dbReference>
<gene>
    <name evidence="7" type="ORF">BDN70DRAFT_989536</name>
</gene>
<dbReference type="InterPro" id="IPR021109">
    <property type="entry name" value="Peptidase_aspartic_dom_sf"/>
</dbReference>
<dbReference type="AlphaFoldDB" id="A0A9P5ZAF6"/>
<evidence type="ECO:0000256" key="5">
    <source>
        <dbReference type="SAM" id="SignalP"/>
    </source>
</evidence>
<dbReference type="Pfam" id="PF00026">
    <property type="entry name" value="Asp"/>
    <property type="match status" value="1"/>
</dbReference>
<dbReference type="InterPro" id="IPR034164">
    <property type="entry name" value="Pepsin-like_dom"/>
</dbReference>
<accession>A0A9P5ZAF6</accession>
<dbReference type="PANTHER" id="PTHR47966:SF51">
    <property type="entry name" value="BETA-SITE APP-CLEAVING ENZYME, ISOFORM A-RELATED"/>
    <property type="match status" value="1"/>
</dbReference>
<feature type="chain" id="PRO_5040340884" evidence="5">
    <location>
        <begin position="24"/>
        <end position="502"/>
    </location>
</feature>
<keyword evidence="8" id="KW-1185">Reference proteome</keyword>